<proteinExistence type="predicted"/>
<dbReference type="AlphaFoldDB" id="A0A1I4FAF7"/>
<keyword evidence="1" id="KW-0472">Membrane</keyword>
<name>A0A1I4FAF7_9RHOB</name>
<keyword evidence="1" id="KW-1133">Transmembrane helix</keyword>
<evidence type="ECO:0000313" key="3">
    <source>
        <dbReference type="Proteomes" id="UP000198851"/>
    </source>
</evidence>
<keyword evidence="3" id="KW-1185">Reference proteome</keyword>
<evidence type="ECO:0000313" key="2">
    <source>
        <dbReference type="EMBL" id="SFL13857.1"/>
    </source>
</evidence>
<keyword evidence="1" id="KW-0812">Transmembrane</keyword>
<sequence>MKLFSKRFRDDDAGAVTVDWVVLTAGIVGLAIGAFAAVESNTATLAGAAADQVGAQDASPTTIPTTP</sequence>
<organism evidence="2 3">
    <name type="scientific">Shimia haliotis</name>
    <dbReference type="NCBI Taxonomy" id="1280847"/>
    <lineage>
        <taxon>Bacteria</taxon>
        <taxon>Pseudomonadati</taxon>
        <taxon>Pseudomonadota</taxon>
        <taxon>Alphaproteobacteria</taxon>
        <taxon>Rhodobacterales</taxon>
        <taxon>Roseobacteraceae</taxon>
    </lineage>
</organism>
<feature type="transmembrane region" description="Helical" evidence="1">
    <location>
        <begin position="20"/>
        <end position="38"/>
    </location>
</feature>
<reference evidence="3" key="1">
    <citation type="submission" date="2016-10" db="EMBL/GenBank/DDBJ databases">
        <authorList>
            <person name="Varghese N."/>
            <person name="Submissions S."/>
        </authorList>
    </citation>
    <scope>NUCLEOTIDE SEQUENCE [LARGE SCALE GENOMIC DNA]</scope>
    <source>
        <strain evidence="3">DSM 28453</strain>
    </source>
</reference>
<protein>
    <recommendedName>
        <fullName evidence="4">Flp pilus assembly protein, pilin Flp</fullName>
    </recommendedName>
</protein>
<evidence type="ECO:0008006" key="4">
    <source>
        <dbReference type="Google" id="ProtNLM"/>
    </source>
</evidence>
<accession>A0A1I4FAF7</accession>
<dbReference type="STRING" id="1280847.SAMN04488036_105265"/>
<dbReference type="RefSeq" id="WP_093324504.1">
    <property type="nucleotide sequence ID" value="NZ_FOSZ01000005.1"/>
</dbReference>
<gene>
    <name evidence="2" type="ORF">SAMN04488036_105265</name>
</gene>
<evidence type="ECO:0000256" key="1">
    <source>
        <dbReference type="SAM" id="Phobius"/>
    </source>
</evidence>
<dbReference type="Proteomes" id="UP000198851">
    <property type="component" value="Unassembled WGS sequence"/>
</dbReference>
<dbReference type="EMBL" id="FOSZ01000005">
    <property type="protein sequence ID" value="SFL13857.1"/>
    <property type="molecule type" value="Genomic_DNA"/>
</dbReference>
<dbReference type="OrthoDB" id="5525128at2"/>